<sequence>MNWVPKTMDDVDPVSEIDIRTVISCYKLIKACKPEFRSLISELLRAMQSGLGLLSRCSRYQERAKTVSHKDAPLFCLTHSYYRDGYLTPLRAGPRYIINSYINLRRRENPEHFFNPGHPCYYARLAFNESVRIYRKLFNTAELKQMYGAGDYEQQNEDNLKSILSFVQILDEKDGFDDFLATHKDTTFIGRGGADIFCS</sequence>
<evidence type="ECO:0000313" key="1">
    <source>
        <dbReference type="EMBL" id="CRI42292.1"/>
    </source>
</evidence>
<organism evidence="1">
    <name type="scientific">Chlamydia pneumoniae</name>
    <name type="common">Chlamydophila pneumoniae</name>
    <dbReference type="NCBI Taxonomy" id="83558"/>
    <lineage>
        <taxon>Bacteria</taxon>
        <taxon>Pseudomonadati</taxon>
        <taxon>Chlamydiota</taxon>
        <taxon>Chlamydiia</taxon>
        <taxon>Chlamydiales</taxon>
        <taxon>Chlamydiaceae</taxon>
        <taxon>Chlamydia/Chlamydophila group</taxon>
        <taxon>Chlamydia</taxon>
    </lineage>
</organism>
<gene>
    <name evidence="1" type="ORF">BN1224_DC9_AU_00020</name>
</gene>
<proteinExistence type="predicted"/>
<protein>
    <submittedName>
        <fullName evidence="1">Uncharacterized protein</fullName>
    </submittedName>
</protein>
<accession>A0A0F7X147</accession>
<reference evidence="1" key="1">
    <citation type="submission" date="2015-05" db="EMBL/GenBank/DDBJ databases">
        <authorList>
            <person name="Rattei Thomas"/>
        </authorList>
    </citation>
    <scope>NUCLEOTIDE SEQUENCE</scope>
    <source>
        <strain evidence="1">DC9</strain>
    </source>
</reference>
<dbReference type="EMBL" id="LN847028">
    <property type="protein sequence ID" value="CRI42292.1"/>
    <property type="molecule type" value="Genomic_DNA"/>
</dbReference>
<dbReference type="AlphaFoldDB" id="A0A0F7X147"/>
<name>A0A0F7X147_CHLPN</name>